<evidence type="ECO:0000313" key="5">
    <source>
        <dbReference type="Proteomes" id="UP000064412"/>
    </source>
</evidence>
<dbReference type="GO" id="GO:0016779">
    <property type="term" value="F:nucleotidyltransferase activity"/>
    <property type="evidence" value="ECO:0007669"/>
    <property type="project" value="UniProtKB-KW"/>
</dbReference>
<dbReference type="Pfam" id="PF12804">
    <property type="entry name" value="NTP_transf_3"/>
    <property type="match status" value="1"/>
</dbReference>
<reference evidence="4 5" key="1">
    <citation type="submission" date="2015-11" db="EMBL/GenBank/DDBJ databases">
        <authorList>
            <person name="Nicholson A.C."/>
            <person name="Humrighouse B.W."/>
            <person name="Graziano J."/>
            <person name="Lasker B."/>
            <person name="Whitney A.M."/>
            <person name="Mcquiston J.R."/>
        </authorList>
    </citation>
    <scope>NUCLEOTIDE SEQUENCE [LARGE SCALE GENOMIC DNA]</scope>
    <source>
        <strain evidence="4 5">G4071</strain>
    </source>
</reference>
<comment type="caution">
    <text evidence="4">The sequence shown here is derived from an EMBL/GenBank/DDBJ whole genome shotgun (WGS) entry which is preliminary data.</text>
</comment>
<dbReference type="PANTHER" id="PTHR43584:SF5">
    <property type="entry name" value="PROTEIN LICC"/>
    <property type="match status" value="1"/>
</dbReference>
<dbReference type="InterPro" id="IPR025877">
    <property type="entry name" value="MobA-like_NTP_Trfase"/>
</dbReference>
<evidence type="ECO:0000313" key="4">
    <source>
        <dbReference type="EMBL" id="KUY17164.1"/>
    </source>
</evidence>
<dbReference type="SUPFAM" id="SSF53448">
    <property type="entry name" value="Nucleotide-diphospho-sugar transferases"/>
    <property type="match status" value="1"/>
</dbReference>
<dbReference type="PANTHER" id="PTHR43584">
    <property type="entry name" value="NUCLEOTIDYL TRANSFERASE"/>
    <property type="match status" value="1"/>
</dbReference>
<name>A0ABD4DJ08_ELIMR</name>
<proteinExistence type="predicted"/>
<accession>A0ABD4DJ08</accession>
<dbReference type="Proteomes" id="UP000064412">
    <property type="component" value="Unassembled WGS sequence"/>
</dbReference>
<dbReference type="EMBL" id="LNOI01000004">
    <property type="protein sequence ID" value="KUY17164.1"/>
    <property type="molecule type" value="Genomic_DNA"/>
</dbReference>
<dbReference type="AlphaFoldDB" id="A0ABD4DJ08"/>
<evidence type="ECO:0000256" key="1">
    <source>
        <dbReference type="ARBA" id="ARBA00022679"/>
    </source>
</evidence>
<protein>
    <recommendedName>
        <fullName evidence="3">MobA-like NTP transferase domain-containing protein</fullName>
    </recommendedName>
</protein>
<keyword evidence="2" id="KW-0548">Nucleotidyltransferase</keyword>
<dbReference type="InterPro" id="IPR050065">
    <property type="entry name" value="GlmU-like"/>
</dbReference>
<sequence>MIAIILAAGSGRRLNINKPKGLLNIGNSPLIQYSINNLIKTKEISKIYIVVGYAHVKYENYFNSLDLGIEIEALYNPQFDSSGSMYSLYVAIQKIVEVNDVSNDIVILDSDIIYNYDEFSNYLVNPYNNAVFATNVPPERYDACYIKANNKDLLEQISKNINIVNSLNEHTVWEHIGIIKTSAQTIYPMKEYCERIFESTSSLQHEYDDIFENLLFDYKVCKYENYIWAEVDDDIQLNHLITNVYPKLNLF</sequence>
<evidence type="ECO:0000256" key="2">
    <source>
        <dbReference type="ARBA" id="ARBA00022695"/>
    </source>
</evidence>
<keyword evidence="1" id="KW-0808">Transferase</keyword>
<dbReference type="Gene3D" id="3.90.550.10">
    <property type="entry name" value="Spore Coat Polysaccharide Biosynthesis Protein SpsA, Chain A"/>
    <property type="match status" value="1"/>
</dbReference>
<gene>
    <name evidence="4" type="ORF">ATB95_12350</name>
</gene>
<evidence type="ECO:0000259" key="3">
    <source>
        <dbReference type="Pfam" id="PF12804"/>
    </source>
</evidence>
<dbReference type="RefSeq" id="WP_059345163.1">
    <property type="nucleotide sequence ID" value="NZ_LNOI01000004.1"/>
</dbReference>
<feature type="domain" description="MobA-like NTP transferase" evidence="3">
    <location>
        <begin position="3"/>
        <end position="140"/>
    </location>
</feature>
<dbReference type="InterPro" id="IPR029044">
    <property type="entry name" value="Nucleotide-diphossugar_trans"/>
</dbReference>
<organism evidence="4 5">
    <name type="scientific">Elizabethkingia miricola</name>
    <name type="common">Chryseobacterium miricola</name>
    <dbReference type="NCBI Taxonomy" id="172045"/>
    <lineage>
        <taxon>Bacteria</taxon>
        <taxon>Pseudomonadati</taxon>
        <taxon>Bacteroidota</taxon>
        <taxon>Flavobacteriia</taxon>
        <taxon>Flavobacteriales</taxon>
        <taxon>Weeksellaceae</taxon>
        <taxon>Elizabethkingia</taxon>
    </lineage>
</organism>